<proteinExistence type="predicted"/>
<reference evidence="1 2" key="2">
    <citation type="submission" date="2018-11" db="EMBL/GenBank/DDBJ databases">
        <authorList>
            <consortium name="Pathogen Informatics"/>
        </authorList>
    </citation>
    <scope>NUCLEOTIDE SEQUENCE [LARGE SCALE GENOMIC DNA]</scope>
</reference>
<keyword evidence="2" id="KW-1185">Reference proteome</keyword>
<dbReference type="WBParaSite" id="TCNE_0001651101-mRNA-1">
    <property type="protein sequence ID" value="TCNE_0001651101-mRNA-1"/>
    <property type="gene ID" value="TCNE_0001651101"/>
</dbReference>
<evidence type="ECO:0000313" key="1">
    <source>
        <dbReference type="EMBL" id="VDM47831.1"/>
    </source>
</evidence>
<dbReference type="EMBL" id="UYWY01023663">
    <property type="protein sequence ID" value="VDM47831.1"/>
    <property type="molecule type" value="Genomic_DNA"/>
</dbReference>
<accession>A0A183V6Z0</accession>
<protein>
    <submittedName>
        <fullName evidence="3">WAP domain-containing protein</fullName>
    </submittedName>
</protein>
<name>A0A183V6Z0_TOXCA</name>
<organism evidence="2 3">
    <name type="scientific">Toxocara canis</name>
    <name type="common">Canine roundworm</name>
    <dbReference type="NCBI Taxonomy" id="6265"/>
    <lineage>
        <taxon>Eukaryota</taxon>
        <taxon>Metazoa</taxon>
        <taxon>Ecdysozoa</taxon>
        <taxon>Nematoda</taxon>
        <taxon>Chromadorea</taxon>
        <taxon>Rhabditida</taxon>
        <taxon>Spirurina</taxon>
        <taxon>Ascaridomorpha</taxon>
        <taxon>Ascaridoidea</taxon>
        <taxon>Toxocaridae</taxon>
        <taxon>Toxocara</taxon>
    </lineage>
</organism>
<evidence type="ECO:0000313" key="3">
    <source>
        <dbReference type="WBParaSite" id="TCNE_0001651101-mRNA-1"/>
    </source>
</evidence>
<gene>
    <name evidence="1" type="ORF">TCNE_LOCUS16510</name>
</gene>
<evidence type="ECO:0000313" key="2">
    <source>
        <dbReference type="Proteomes" id="UP000050794"/>
    </source>
</evidence>
<dbReference type="Proteomes" id="UP000050794">
    <property type="component" value="Unassembled WGS sequence"/>
</dbReference>
<dbReference type="AlphaFoldDB" id="A0A183V6Z0"/>
<reference evidence="3" key="1">
    <citation type="submission" date="2016-06" db="UniProtKB">
        <authorList>
            <consortium name="WormBaseParasite"/>
        </authorList>
    </citation>
    <scope>IDENTIFICATION</scope>
</reference>
<sequence length="157" mass="17035">MSRMEQFDSLKNAVSHCRRHTQIRDERGERDHYTHLKQSSFTEGDIYRILGSVLRQSDPLEERPVTCVNNNDCGIFQVCVNNVCVANNQGCNPPCMPPQVCVAPMCVAPPPAATTTAAPGAVTTTSGHASHRCKATCPFGGLYLEPSAHLTAIPVVD</sequence>